<sequence>MRGFASVALALTLVACSQSETEQAREADAERVAALERIECAIGEGSQFAAICTIEEVASDDGAQVVVRHPDGGLRRFDRLPDGKGLAAADGADTAAQSYADGMLEIAIDGDRYRFPARAKSADPAAGNGGA</sequence>
<proteinExistence type="predicted"/>
<evidence type="ECO:0000313" key="2">
    <source>
        <dbReference type="Proteomes" id="UP000253727"/>
    </source>
</evidence>
<dbReference type="EMBL" id="QBKA01000002">
    <property type="protein sequence ID" value="RDC60091.1"/>
    <property type="molecule type" value="Genomic_DNA"/>
</dbReference>
<name>A0A369Q5C2_9SPHN</name>
<dbReference type="AlphaFoldDB" id="A0A369Q5C2"/>
<comment type="caution">
    <text evidence="1">The sequence shown here is derived from an EMBL/GenBank/DDBJ whole genome shotgun (WGS) entry which is preliminary data.</text>
</comment>
<dbReference type="PROSITE" id="PS51257">
    <property type="entry name" value="PROKAR_LIPOPROTEIN"/>
    <property type="match status" value="1"/>
</dbReference>
<gene>
    <name evidence="1" type="ORF">HME9302_01290</name>
</gene>
<accession>A0A369Q5C2</accession>
<keyword evidence="2" id="KW-1185">Reference proteome</keyword>
<dbReference type="RefSeq" id="WP_115366324.1">
    <property type="nucleotide sequence ID" value="NZ_QBKA01000002.1"/>
</dbReference>
<dbReference type="Proteomes" id="UP000253727">
    <property type="component" value="Unassembled WGS sequence"/>
</dbReference>
<organism evidence="1 2">
    <name type="scientific">Alteripontixanthobacter maritimus</name>
    <dbReference type="NCBI Taxonomy" id="2161824"/>
    <lineage>
        <taxon>Bacteria</taxon>
        <taxon>Pseudomonadati</taxon>
        <taxon>Pseudomonadota</taxon>
        <taxon>Alphaproteobacteria</taxon>
        <taxon>Sphingomonadales</taxon>
        <taxon>Erythrobacteraceae</taxon>
        <taxon>Alteripontixanthobacter</taxon>
    </lineage>
</organism>
<dbReference type="OrthoDB" id="5402191at2"/>
<evidence type="ECO:0008006" key="3">
    <source>
        <dbReference type="Google" id="ProtNLM"/>
    </source>
</evidence>
<evidence type="ECO:0000313" key="1">
    <source>
        <dbReference type="EMBL" id="RDC60091.1"/>
    </source>
</evidence>
<reference evidence="1 2" key="1">
    <citation type="submission" date="2018-04" db="EMBL/GenBank/DDBJ databases">
        <title>Altererythrobacter sp. HME9302 genome sequencing and assembly.</title>
        <authorList>
            <person name="Kang H."/>
            <person name="Kim H."/>
            <person name="Joh K."/>
        </authorList>
    </citation>
    <scope>NUCLEOTIDE SEQUENCE [LARGE SCALE GENOMIC DNA]</scope>
    <source>
        <strain evidence="1 2">HME9302</strain>
    </source>
</reference>
<protein>
    <recommendedName>
        <fullName evidence="3">Lipoprotein</fullName>
    </recommendedName>
</protein>